<dbReference type="GO" id="GO:0000978">
    <property type="term" value="F:RNA polymerase II cis-regulatory region sequence-specific DNA binding"/>
    <property type="evidence" value="ECO:0007669"/>
    <property type="project" value="TreeGrafter"/>
</dbReference>
<gene>
    <name evidence="9" type="ORF">D9615_010174</name>
</gene>
<feature type="compositionally biased region" description="Basic residues" evidence="7">
    <location>
        <begin position="374"/>
        <end position="386"/>
    </location>
</feature>
<dbReference type="PROSITE" id="PS00344">
    <property type="entry name" value="GATA_ZN_FINGER_1"/>
    <property type="match status" value="1"/>
</dbReference>
<comment type="caution">
    <text evidence="9">The sequence shown here is derived from an EMBL/GenBank/DDBJ whole genome shotgun (WGS) entry which is preliminary data.</text>
</comment>
<evidence type="ECO:0000256" key="6">
    <source>
        <dbReference type="PROSITE-ProRule" id="PRU00094"/>
    </source>
</evidence>
<dbReference type="EMBL" id="JAACJP010000054">
    <property type="protein sequence ID" value="KAF5369709.1"/>
    <property type="molecule type" value="Genomic_DNA"/>
</dbReference>
<sequence length="400" mass="43824">MAHQNLMFDSFHTLDNAHASFMLSNPSAYNTYAGNPQQYSNGSFSGNWDLSETNSHAGYNSSSHPRTGVSNPNLLPHSTHASGFNHGGGYHTYTTTSPSYEPQRPHTGYQGSHSRVGPSHRPRSDDDIVYSMLSPNLSDMPNNHNATLPMTANTERERDVTWAAGPRTSGHPLQGTAPDITPEAFGWSPHPADNQFLTFDPPWNDSMSSPLSSPDVHLHMSREYNYALEVSPLSPPQPRSAASYALRHVSPTSSSSSPPTSRRGSVDIPSGGKVCSHCHATSTPLWRREPTTLKPLCNACGLYLQQRNRHRPQELIDADAADDSDVSDGDTSGPECSHCHTHHTSVWRRSKTGAQLCNACGVYSRLRGRDRPLSLKRNRIKPRSKHTPTTTTTTATATPR</sequence>
<feature type="region of interest" description="Disordered" evidence="7">
    <location>
        <begin position="55"/>
        <end position="126"/>
    </location>
</feature>
<evidence type="ECO:0000256" key="5">
    <source>
        <dbReference type="ARBA" id="ARBA00023242"/>
    </source>
</evidence>
<keyword evidence="2" id="KW-0479">Metal-binding</keyword>
<reference evidence="9 10" key="1">
    <citation type="journal article" date="2020" name="ISME J.">
        <title>Uncovering the hidden diversity of litter-decomposition mechanisms in mushroom-forming fungi.</title>
        <authorList>
            <person name="Floudas D."/>
            <person name="Bentzer J."/>
            <person name="Ahren D."/>
            <person name="Johansson T."/>
            <person name="Persson P."/>
            <person name="Tunlid A."/>
        </authorList>
    </citation>
    <scope>NUCLEOTIDE SEQUENCE [LARGE SCALE GENOMIC DNA]</scope>
    <source>
        <strain evidence="9 10">CBS 661.87</strain>
    </source>
</reference>
<evidence type="ECO:0000313" key="10">
    <source>
        <dbReference type="Proteomes" id="UP000565441"/>
    </source>
</evidence>
<dbReference type="AlphaFoldDB" id="A0A8H5GR79"/>
<dbReference type="GO" id="GO:0008270">
    <property type="term" value="F:zinc ion binding"/>
    <property type="evidence" value="ECO:0007669"/>
    <property type="project" value="UniProtKB-KW"/>
</dbReference>
<evidence type="ECO:0000256" key="7">
    <source>
        <dbReference type="SAM" id="MobiDB-lite"/>
    </source>
</evidence>
<dbReference type="InterPro" id="IPR000679">
    <property type="entry name" value="Znf_GATA"/>
</dbReference>
<accession>A0A8H5GR79</accession>
<evidence type="ECO:0000313" key="9">
    <source>
        <dbReference type="EMBL" id="KAF5369709.1"/>
    </source>
</evidence>
<dbReference type="InterPro" id="IPR013088">
    <property type="entry name" value="Znf_NHR/GATA"/>
</dbReference>
<evidence type="ECO:0000259" key="8">
    <source>
        <dbReference type="PROSITE" id="PS50114"/>
    </source>
</evidence>
<dbReference type="Proteomes" id="UP000565441">
    <property type="component" value="Unassembled WGS sequence"/>
</dbReference>
<feature type="domain" description="GATA-type" evidence="8">
    <location>
        <begin position="269"/>
        <end position="312"/>
    </location>
</feature>
<feature type="domain" description="GATA-type" evidence="8">
    <location>
        <begin position="330"/>
        <end position="383"/>
    </location>
</feature>
<dbReference type="GO" id="GO:0000981">
    <property type="term" value="F:DNA-binding transcription factor activity, RNA polymerase II-specific"/>
    <property type="evidence" value="ECO:0007669"/>
    <property type="project" value="TreeGrafter"/>
</dbReference>
<keyword evidence="5" id="KW-0539">Nucleus</keyword>
<dbReference type="PANTHER" id="PTHR10071:SF281">
    <property type="entry name" value="BOX A-BINDING FACTOR-RELATED"/>
    <property type="match status" value="1"/>
</dbReference>
<dbReference type="OrthoDB" id="515401at2759"/>
<dbReference type="SUPFAM" id="SSF57716">
    <property type="entry name" value="Glucocorticoid receptor-like (DNA-binding domain)"/>
    <property type="match status" value="2"/>
</dbReference>
<keyword evidence="3 6" id="KW-0863">Zinc-finger</keyword>
<dbReference type="CDD" id="cd00202">
    <property type="entry name" value="ZnF_GATA"/>
    <property type="match status" value="2"/>
</dbReference>
<dbReference type="PANTHER" id="PTHR10071">
    <property type="entry name" value="TRANSCRIPTION FACTOR GATA FAMILY MEMBER"/>
    <property type="match status" value="1"/>
</dbReference>
<dbReference type="InterPro" id="IPR039355">
    <property type="entry name" value="Transcription_factor_GATA"/>
</dbReference>
<dbReference type="GO" id="GO:0005634">
    <property type="term" value="C:nucleus"/>
    <property type="evidence" value="ECO:0007669"/>
    <property type="project" value="UniProtKB-SubCell"/>
</dbReference>
<feature type="compositionally biased region" description="Polar residues" evidence="7">
    <location>
        <begin position="55"/>
        <end position="73"/>
    </location>
</feature>
<feature type="region of interest" description="Disordered" evidence="7">
    <location>
        <begin position="371"/>
        <end position="400"/>
    </location>
</feature>
<evidence type="ECO:0000256" key="4">
    <source>
        <dbReference type="ARBA" id="ARBA00022833"/>
    </source>
</evidence>
<dbReference type="Gene3D" id="3.30.50.10">
    <property type="entry name" value="Erythroid Transcription Factor GATA-1, subunit A"/>
    <property type="match status" value="2"/>
</dbReference>
<comment type="subcellular location">
    <subcellularLocation>
        <location evidence="1">Nucleus</location>
    </subcellularLocation>
</comment>
<feature type="compositionally biased region" description="Low complexity" evidence="7">
    <location>
        <begin position="250"/>
        <end position="261"/>
    </location>
</feature>
<dbReference type="GO" id="GO:0000122">
    <property type="term" value="P:negative regulation of transcription by RNA polymerase II"/>
    <property type="evidence" value="ECO:0007669"/>
    <property type="project" value="TreeGrafter"/>
</dbReference>
<keyword evidence="10" id="KW-1185">Reference proteome</keyword>
<keyword evidence="4" id="KW-0862">Zinc</keyword>
<name>A0A8H5GR79_9AGAR</name>
<dbReference type="Pfam" id="PF00320">
    <property type="entry name" value="GATA"/>
    <property type="match status" value="2"/>
</dbReference>
<dbReference type="GO" id="GO:0045944">
    <property type="term" value="P:positive regulation of transcription by RNA polymerase II"/>
    <property type="evidence" value="ECO:0007669"/>
    <property type="project" value="TreeGrafter"/>
</dbReference>
<organism evidence="9 10">
    <name type="scientific">Tricholomella constricta</name>
    <dbReference type="NCBI Taxonomy" id="117010"/>
    <lineage>
        <taxon>Eukaryota</taxon>
        <taxon>Fungi</taxon>
        <taxon>Dikarya</taxon>
        <taxon>Basidiomycota</taxon>
        <taxon>Agaricomycotina</taxon>
        <taxon>Agaricomycetes</taxon>
        <taxon>Agaricomycetidae</taxon>
        <taxon>Agaricales</taxon>
        <taxon>Tricholomatineae</taxon>
        <taxon>Lyophyllaceae</taxon>
        <taxon>Tricholomella</taxon>
    </lineage>
</organism>
<proteinExistence type="predicted"/>
<dbReference type="PRINTS" id="PR00619">
    <property type="entry name" value="GATAZNFINGER"/>
</dbReference>
<evidence type="ECO:0000256" key="2">
    <source>
        <dbReference type="ARBA" id="ARBA00022723"/>
    </source>
</evidence>
<dbReference type="SMART" id="SM00401">
    <property type="entry name" value="ZnF_GATA"/>
    <property type="match status" value="2"/>
</dbReference>
<dbReference type="PROSITE" id="PS50114">
    <property type="entry name" value="GATA_ZN_FINGER_2"/>
    <property type="match status" value="2"/>
</dbReference>
<evidence type="ECO:0000256" key="3">
    <source>
        <dbReference type="ARBA" id="ARBA00022771"/>
    </source>
</evidence>
<protein>
    <recommendedName>
        <fullName evidence="8">GATA-type domain-containing protein</fullName>
    </recommendedName>
</protein>
<feature type="region of interest" description="Disordered" evidence="7">
    <location>
        <begin position="231"/>
        <end position="273"/>
    </location>
</feature>
<feature type="compositionally biased region" description="Low complexity" evidence="7">
    <location>
        <begin position="387"/>
        <end position="400"/>
    </location>
</feature>
<evidence type="ECO:0000256" key="1">
    <source>
        <dbReference type="ARBA" id="ARBA00004123"/>
    </source>
</evidence>